<protein>
    <recommendedName>
        <fullName evidence="2">Phage portal protein</fullName>
    </recommendedName>
</protein>
<evidence type="ECO:0000313" key="1">
    <source>
        <dbReference type="EMBL" id="KKK77704.1"/>
    </source>
</evidence>
<name>A0A0F9AGP3_9ZZZZ</name>
<proteinExistence type="predicted"/>
<feature type="non-terminal residue" evidence="1">
    <location>
        <position position="1"/>
    </location>
</feature>
<gene>
    <name evidence="1" type="ORF">LCGC14_2850900</name>
</gene>
<sequence>SVDKSDDTIQLIELEGDLIVDSTNSTLIIRDVVVTVAVGSKKGVKQNFGVVRYRVGEGFSTYIVHHYHLEGPEFTYGASPLLKGMPIARLAAQAMNRIMESAQLKNSPPVGWNKDELSFAAKGGPVIEPYAQWSTSDLEAIKVYAEVGGDPSGLLAVFSGLLSLYADMTGVTPPRLGAQTKSHTTAFAKDVELNQGAVRTVDYVRSVLEGPMTRSLSLEYRMGLSTMRGRQTIYIPNWNEFVSITKSHLPDVVKFTAIGAGAPAEDQARNQQRLSSAQLAMQLDASAQEAGADPTLNIPGIIRNVLENGGWVDLDDILIAREEGTAE</sequence>
<dbReference type="AlphaFoldDB" id="A0A0F9AGP3"/>
<accession>A0A0F9AGP3</accession>
<reference evidence="1" key="1">
    <citation type="journal article" date="2015" name="Nature">
        <title>Complex archaea that bridge the gap between prokaryotes and eukaryotes.</title>
        <authorList>
            <person name="Spang A."/>
            <person name="Saw J.H."/>
            <person name="Jorgensen S.L."/>
            <person name="Zaremba-Niedzwiedzka K."/>
            <person name="Martijn J."/>
            <person name="Lind A.E."/>
            <person name="van Eijk R."/>
            <person name="Schleper C."/>
            <person name="Guy L."/>
            <person name="Ettema T.J."/>
        </authorList>
    </citation>
    <scope>NUCLEOTIDE SEQUENCE</scope>
</reference>
<comment type="caution">
    <text evidence="1">The sequence shown here is derived from an EMBL/GenBank/DDBJ whole genome shotgun (WGS) entry which is preliminary data.</text>
</comment>
<dbReference type="EMBL" id="LAZR01054829">
    <property type="protein sequence ID" value="KKK77704.1"/>
    <property type="molecule type" value="Genomic_DNA"/>
</dbReference>
<organism evidence="1">
    <name type="scientific">marine sediment metagenome</name>
    <dbReference type="NCBI Taxonomy" id="412755"/>
    <lineage>
        <taxon>unclassified sequences</taxon>
        <taxon>metagenomes</taxon>
        <taxon>ecological metagenomes</taxon>
    </lineage>
</organism>
<evidence type="ECO:0008006" key="2">
    <source>
        <dbReference type="Google" id="ProtNLM"/>
    </source>
</evidence>